<accession>U5ENR1</accession>
<evidence type="ECO:0000256" key="2">
    <source>
        <dbReference type="SAM" id="SignalP"/>
    </source>
</evidence>
<name>U5ENR1_9DIPT</name>
<evidence type="ECO:0000256" key="1">
    <source>
        <dbReference type="SAM" id="MobiDB-lite"/>
    </source>
</evidence>
<keyword evidence="2" id="KW-0732">Signal</keyword>
<feature type="region of interest" description="Disordered" evidence="1">
    <location>
        <begin position="27"/>
        <end position="91"/>
    </location>
</feature>
<proteinExistence type="evidence at transcript level"/>
<feature type="compositionally biased region" description="Pro residues" evidence="1">
    <location>
        <begin position="48"/>
        <end position="65"/>
    </location>
</feature>
<protein>
    <submittedName>
        <fullName evidence="3">Putative secreted protein</fullName>
    </submittedName>
</protein>
<feature type="chain" id="PRO_5004659482" evidence="2">
    <location>
        <begin position="24"/>
        <end position="102"/>
    </location>
</feature>
<reference evidence="3" key="1">
    <citation type="journal article" date="2014" name="Insect Biochem. Mol. Biol.">
        <title>An insight into the sialome of the frog biting fly, Corethrella appendiculata.</title>
        <authorList>
            <person name="Ribeiro J.M.C."/>
            <person name="Chagas A.C."/>
            <person name="Pham V.M."/>
            <person name="Lounibos L.P."/>
            <person name="Calvo E."/>
        </authorList>
    </citation>
    <scope>NUCLEOTIDE SEQUENCE</scope>
    <source>
        <tissue evidence="3">Salivary glands</tissue>
    </source>
</reference>
<feature type="compositionally biased region" description="Basic and acidic residues" evidence="1">
    <location>
        <begin position="79"/>
        <end position="89"/>
    </location>
</feature>
<dbReference type="AlphaFoldDB" id="U5ENR1"/>
<sequence length="102" mass="11277">MAQFKIIYLTIAVVLFFCSVTNGMPHHETTTASSVHAMNKRSAQQMPQMPPMPQPPSGLPSPPGMPQGLVSNRFVRQAPPHEDHEKKPSVDQVSKLIYSNLI</sequence>
<evidence type="ECO:0000313" key="3">
    <source>
        <dbReference type="EMBL" id="JAB54854.1"/>
    </source>
</evidence>
<feature type="signal peptide" evidence="2">
    <location>
        <begin position="1"/>
        <end position="23"/>
    </location>
</feature>
<dbReference type="EMBL" id="GANO01005017">
    <property type="protein sequence ID" value="JAB54854.1"/>
    <property type="molecule type" value="mRNA"/>
</dbReference>
<organism evidence="3">
    <name type="scientific">Corethrella appendiculata</name>
    <dbReference type="NCBI Taxonomy" id="1370023"/>
    <lineage>
        <taxon>Eukaryota</taxon>
        <taxon>Metazoa</taxon>
        <taxon>Ecdysozoa</taxon>
        <taxon>Arthropoda</taxon>
        <taxon>Hexapoda</taxon>
        <taxon>Insecta</taxon>
        <taxon>Pterygota</taxon>
        <taxon>Neoptera</taxon>
        <taxon>Endopterygota</taxon>
        <taxon>Diptera</taxon>
        <taxon>Nematocera</taxon>
        <taxon>Culicoidea</taxon>
        <taxon>Chaoboridae</taxon>
        <taxon>Corethrella</taxon>
    </lineage>
</organism>